<evidence type="ECO:0000259" key="1">
    <source>
        <dbReference type="Pfam" id="PF10020"/>
    </source>
</evidence>
<accession>A0A085ZED5</accession>
<dbReference type="Pfam" id="PF10020">
    <property type="entry name" value="DUF2262"/>
    <property type="match status" value="1"/>
</dbReference>
<dbReference type="AlphaFoldDB" id="A0A085ZED5"/>
<dbReference type="STRING" id="421531.IX38_12575"/>
<comment type="caution">
    <text evidence="2">The sequence shown here is derived from an EMBL/GenBank/DDBJ whole genome shotgun (WGS) entry which is preliminary data.</text>
</comment>
<organism evidence="2 3">
    <name type="scientific">Chryseobacterium luteum</name>
    <dbReference type="NCBI Taxonomy" id="421531"/>
    <lineage>
        <taxon>Bacteria</taxon>
        <taxon>Pseudomonadati</taxon>
        <taxon>Bacteroidota</taxon>
        <taxon>Flavobacteriia</taxon>
        <taxon>Flavobacteriales</taxon>
        <taxon>Weeksellaceae</taxon>
        <taxon>Chryseobacterium group</taxon>
        <taxon>Chryseobacterium</taxon>
    </lineage>
</organism>
<sequence length="323" mass="37872">MSINVTKEIQKKQNRMKETWNFKLMDLLKNARLGNTKELNQFLEKYSPFAAANENYSALLLLRNFQVEHWNDERRILNSHPEGENFQWGITIARSSEDISSESHIYLPNSLNYKKLKIIGNEIEIITDKKSIKTNITELFRKLKFFKLSITEQEIENAFDTLSNEQYEEPKKLEVKHQTIHIPSTGILTYNDKLKWYEGKFNTENQIIEVSVYNAEPDDFDKLLPFVDKQMSSKFYDKILLKMESKMIALKNDLWLGEDEETGEDEPPITVEDFRKRVSVTSIVFYEDCSSTIYCSDDDIFWGHTIDINVDKKGEYKDVNLAG</sequence>
<dbReference type="eggNOG" id="COG4296">
    <property type="taxonomic scope" value="Bacteria"/>
</dbReference>
<feature type="domain" description="DUF2262" evidence="1">
    <location>
        <begin position="186"/>
        <end position="320"/>
    </location>
</feature>
<gene>
    <name evidence="2" type="ORF">IX38_12575</name>
</gene>
<evidence type="ECO:0000313" key="3">
    <source>
        <dbReference type="Proteomes" id="UP000028703"/>
    </source>
</evidence>
<dbReference type="Proteomes" id="UP000028703">
    <property type="component" value="Unassembled WGS sequence"/>
</dbReference>
<name>A0A085ZED5_9FLAO</name>
<dbReference type="EMBL" id="JPRO01000010">
    <property type="protein sequence ID" value="KFF02799.1"/>
    <property type="molecule type" value="Genomic_DNA"/>
</dbReference>
<reference evidence="2 3" key="1">
    <citation type="submission" date="2014-07" db="EMBL/GenBank/DDBJ databases">
        <title>Genome of Chryseobacterium luteum DSM 18605.</title>
        <authorList>
            <person name="Stropko S.J."/>
            <person name="Pipes S.E."/>
            <person name="Newman J.D."/>
        </authorList>
    </citation>
    <scope>NUCLEOTIDE SEQUENCE [LARGE SCALE GENOMIC DNA]</scope>
    <source>
        <strain evidence="2 3">DSM 18605</strain>
    </source>
</reference>
<dbReference type="InterPro" id="IPR019260">
    <property type="entry name" value="DUF2262"/>
</dbReference>
<proteinExistence type="predicted"/>
<protein>
    <recommendedName>
        <fullName evidence="1">DUF2262 domain-containing protein</fullName>
    </recommendedName>
</protein>
<evidence type="ECO:0000313" key="2">
    <source>
        <dbReference type="EMBL" id="KFF02799.1"/>
    </source>
</evidence>
<keyword evidence="3" id="KW-1185">Reference proteome</keyword>